<protein>
    <recommendedName>
        <fullName evidence="7">Zn(2)-C6 fungal-type domain-containing protein</fullName>
    </recommendedName>
</protein>
<evidence type="ECO:0000259" key="7">
    <source>
        <dbReference type="PROSITE" id="PS50048"/>
    </source>
</evidence>
<accession>A0A084FZ57</accession>
<name>A0A084FZ57_PSEDA</name>
<evidence type="ECO:0000256" key="4">
    <source>
        <dbReference type="ARBA" id="ARBA00023163"/>
    </source>
</evidence>
<comment type="caution">
    <text evidence="8">The sequence shown here is derived from an EMBL/GenBank/DDBJ whole genome shotgun (WGS) entry which is preliminary data.</text>
</comment>
<dbReference type="CDD" id="cd00067">
    <property type="entry name" value="GAL4"/>
    <property type="match status" value="1"/>
</dbReference>
<dbReference type="AlphaFoldDB" id="A0A084FZ57"/>
<dbReference type="HOGENOM" id="CLU_024655_2_0_1"/>
<dbReference type="Gene3D" id="4.10.240.10">
    <property type="entry name" value="Zn(2)-C6 fungal-type DNA-binding domain"/>
    <property type="match status" value="1"/>
</dbReference>
<keyword evidence="4" id="KW-0804">Transcription</keyword>
<dbReference type="PANTHER" id="PTHR47660:SF3">
    <property type="entry name" value="FINGER DOMAIN PROTEIN, PUTATIVE (AFU_ORTHOLOGUE AFUA_4G03310)-RELATED"/>
    <property type="match status" value="1"/>
</dbReference>
<dbReference type="OMA" id="QDWILQE"/>
<dbReference type="PANTHER" id="PTHR47660">
    <property type="entry name" value="TRANSCRIPTION FACTOR WITH C2H2 AND ZN(2)-CYS(6) DNA BINDING DOMAIN (EUROFUNG)-RELATED-RELATED"/>
    <property type="match status" value="1"/>
</dbReference>
<dbReference type="EMBL" id="JOWA01000121">
    <property type="protein sequence ID" value="KEZ40369.1"/>
    <property type="molecule type" value="Genomic_DNA"/>
</dbReference>
<gene>
    <name evidence="8" type="ORF">SAPIO_CDS8223</name>
</gene>
<dbReference type="PROSITE" id="PS50048">
    <property type="entry name" value="ZN2_CY6_FUNGAL_2"/>
    <property type="match status" value="1"/>
</dbReference>
<dbReference type="InterPro" id="IPR001138">
    <property type="entry name" value="Zn2Cys6_DnaBD"/>
</dbReference>
<dbReference type="PROSITE" id="PS00463">
    <property type="entry name" value="ZN2_CY6_FUNGAL_1"/>
    <property type="match status" value="1"/>
</dbReference>
<keyword evidence="9" id="KW-1185">Reference proteome</keyword>
<evidence type="ECO:0000256" key="2">
    <source>
        <dbReference type="ARBA" id="ARBA00022833"/>
    </source>
</evidence>
<dbReference type="Pfam" id="PF00172">
    <property type="entry name" value="Zn_clus"/>
    <property type="match status" value="1"/>
</dbReference>
<evidence type="ECO:0000256" key="3">
    <source>
        <dbReference type="ARBA" id="ARBA00023015"/>
    </source>
</evidence>
<proteinExistence type="predicted"/>
<evidence type="ECO:0000313" key="8">
    <source>
        <dbReference type="EMBL" id="KEZ40369.1"/>
    </source>
</evidence>
<dbReference type="KEGG" id="sapo:SAPIO_CDS8223"/>
<reference evidence="8 9" key="1">
    <citation type="journal article" date="2014" name="Genome Announc.">
        <title>Draft genome sequence of the pathogenic fungus Scedosporium apiospermum.</title>
        <authorList>
            <person name="Vandeputte P."/>
            <person name="Ghamrawi S."/>
            <person name="Rechenmann M."/>
            <person name="Iltis A."/>
            <person name="Giraud S."/>
            <person name="Fleury M."/>
            <person name="Thornton C."/>
            <person name="Delhaes L."/>
            <person name="Meyer W."/>
            <person name="Papon N."/>
            <person name="Bouchara J.P."/>
        </authorList>
    </citation>
    <scope>NUCLEOTIDE SEQUENCE [LARGE SCALE GENOMIC DNA]</scope>
    <source>
        <strain evidence="8 9">IHEM 14462</strain>
    </source>
</reference>
<dbReference type="GeneID" id="27727295"/>
<keyword evidence="3" id="KW-0805">Transcription regulation</keyword>
<keyword evidence="5" id="KW-0539">Nucleus</keyword>
<evidence type="ECO:0000256" key="1">
    <source>
        <dbReference type="ARBA" id="ARBA00022723"/>
    </source>
</evidence>
<evidence type="ECO:0000256" key="5">
    <source>
        <dbReference type="ARBA" id="ARBA00023242"/>
    </source>
</evidence>
<keyword evidence="1" id="KW-0479">Metal-binding</keyword>
<dbReference type="Proteomes" id="UP000028545">
    <property type="component" value="Unassembled WGS sequence"/>
</dbReference>
<keyword evidence="2" id="KW-0862">Zinc</keyword>
<dbReference type="VEuPathDB" id="FungiDB:SAPIO_CDS8223"/>
<feature type="domain" description="Zn(2)-C6 fungal-type" evidence="7">
    <location>
        <begin position="17"/>
        <end position="47"/>
    </location>
</feature>
<sequence>MSMTAVERANPPPRRKSCAACTKAKRRCDLAQPSCLRCAGRGIECHYPHGIRPNNSNRLTSLSSTPSTPSTPSSIHAASVILEAPVPTTPVLNKTTETFAFDALLDEFLTREPVSMNGVDCMSYGCDLVQEPSPQSGSIDLPGLDNNNDLLMAGDTGQLVPLDIGLPARWADPGCFEPLPHVIADRLEYSLELLRRTPKMLVEELRAPWCHSSLYEDNMPKSVQGIYLHPLIYFRTPSFLCFMVYYSRYCAERSLFPYAIACCAMYNARNSLNKPFIMRIIMSRTKELAESPIPSSPLEALARCQALLVYHLMGLLDGDIQFRASTESTIPLLREASTALLPVISAHESRSSSLTNLTKSTQELPLFPITETEAFWRSWIFTESARRTCLFTLHFLVAYQILSCKGPPSCEDTLLCEEWTLSTYLWTARNAVDFAVAWRDRRHLVVKCSSFEDMFREAEPDDLDEFGRMLMVSFMGAEQTRGWFASKGGKL</sequence>
<dbReference type="OrthoDB" id="4216928at2759"/>
<dbReference type="SMART" id="SM00066">
    <property type="entry name" value="GAL4"/>
    <property type="match status" value="1"/>
</dbReference>
<organism evidence="8 9">
    <name type="scientific">Pseudallescheria apiosperma</name>
    <name type="common">Scedosporium apiospermum</name>
    <dbReference type="NCBI Taxonomy" id="563466"/>
    <lineage>
        <taxon>Eukaryota</taxon>
        <taxon>Fungi</taxon>
        <taxon>Dikarya</taxon>
        <taxon>Ascomycota</taxon>
        <taxon>Pezizomycotina</taxon>
        <taxon>Sordariomycetes</taxon>
        <taxon>Hypocreomycetidae</taxon>
        <taxon>Microascales</taxon>
        <taxon>Microascaceae</taxon>
        <taxon>Scedosporium</taxon>
    </lineage>
</organism>
<dbReference type="SUPFAM" id="SSF57701">
    <property type="entry name" value="Zn2/Cys6 DNA-binding domain"/>
    <property type="match status" value="1"/>
</dbReference>
<dbReference type="RefSeq" id="XP_016640168.1">
    <property type="nucleotide sequence ID" value="XM_016789905.1"/>
</dbReference>
<dbReference type="InterPro" id="IPR036864">
    <property type="entry name" value="Zn2-C6_fun-type_DNA-bd_sf"/>
</dbReference>
<feature type="region of interest" description="Disordered" evidence="6">
    <location>
        <begin position="54"/>
        <end position="74"/>
    </location>
</feature>
<dbReference type="GO" id="GO:0008270">
    <property type="term" value="F:zinc ion binding"/>
    <property type="evidence" value="ECO:0007669"/>
    <property type="project" value="InterPro"/>
</dbReference>
<evidence type="ECO:0000256" key="6">
    <source>
        <dbReference type="SAM" id="MobiDB-lite"/>
    </source>
</evidence>
<dbReference type="GO" id="GO:0000981">
    <property type="term" value="F:DNA-binding transcription factor activity, RNA polymerase II-specific"/>
    <property type="evidence" value="ECO:0007669"/>
    <property type="project" value="InterPro"/>
</dbReference>
<evidence type="ECO:0000313" key="9">
    <source>
        <dbReference type="Proteomes" id="UP000028545"/>
    </source>
</evidence>